<dbReference type="PATRIC" id="fig|153151.4.peg.911"/>
<dbReference type="PANTHER" id="PTHR11078:SF3">
    <property type="entry name" value="ANTITERMINATION NUSB DOMAIN-CONTAINING PROTEIN"/>
    <property type="match status" value="1"/>
</dbReference>
<comment type="function">
    <text evidence="6">Involved in transcription antitermination. Required for transcription of ribosomal RNA (rRNA) genes. Binds specifically to the boxA antiterminator sequence of the ribosomal RNA (rrn) operons.</text>
</comment>
<evidence type="ECO:0000259" key="7">
    <source>
        <dbReference type="Pfam" id="PF01029"/>
    </source>
</evidence>
<accession>A0A150MMI7</accession>
<dbReference type="GO" id="GO:0005829">
    <property type="term" value="C:cytosol"/>
    <property type="evidence" value="ECO:0007669"/>
    <property type="project" value="TreeGrafter"/>
</dbReference>
<evidence type="ECO:0000313" key="8">
    <source>
        <dbReference type="EMBL" id="KYD25691.1"/>
    </source>
</evidence>
<dbReference type="Gene3D" id="1.10.940.10">
    <property type="entry name" value="NusB-like"/>
    <property type="match status" value="1"/>
</dbReference>
<keyword evidence="4 6" id="KW-0805">Transcription regulation</keyword>
<keyword evidence="3 6" id="KW-0694">RNA-binding</keyword>
<evidence type="ECO:0000256" key="6">
    <source>
        <dbReference type="HAMAP-Rule" id="MF_00073"/>
    </source>
</evidence>
<evidence type="ECO:0000256" key="1">
    <source>
        <dbReference type="ARBA" id="ARBA00005952"/>
    </source>
</evidence>
<keyword evidence="5 6" id="KW-0804">Transcription</keyword>
<evidence type="ECO:0000256" key="5">
    <source>
        <dbReference type="ARBA" id="ARBA00023163"/>
    </source>
</evidence>
<dbReference type="GO" id="GO:0031564">
    <property type="term" value="P:transcription antitermination"/>
    <property type="evidence" value="ECO:0007669"/>
    <property type="project" value="UniProtKB-KW"/>
</dbReference>
<dbReference type="RefSeq" id="WP_062678709.1">
    <property type="nucleotide sequence ID" value="NZ_LQYW01000132.1"/>
</dbReference>
<dbReference type="NCBIfam" id="TIGR01951">
    <property type="entry name" value="nusB"/>
    <property type="match status" value="1"/>
</dbReference>
<evidence type="ECO:0000313" key="9">
    <source>
        <dbReference type="Proteomes" id="UP000075324"/>
    </source>
</evidence>
<organism evidence="8 9">
    <name type="scientific">Parageobacillus toebii</name>
    <dbReference type="NCBI Taxonomy" id="153151"/>
    <lineage>
        <taxon>Bacteria</taxon>
        <taxon>Bacillati</taxon>
        <taxon>Bacillota</taxon>
        <taxon>Bacilli</taxon>
        <taxon>Bacillales</taxon>
        <taxon>Anoxybacillaceae</taxon>
        <taxon>Parageobacillus</taxon>
    </lineage>
</organism>
<evidence type="ECO:0000256" key="3">
    <source>
        <dbReference type="ARBA" id="ARBA00022884"/>
    </source>
</evidence>
<dbReference type="AlphaFoldDB" id="A0A150MMI7"/>
<feature type="domain" description="NusB/RsmB/TIM44" evidence="7">
    <location>
        <begin position="4"/>
        <end position="125"/>
    </location>
</feature>
<keyword evidence="2 6" id="KW-0889">Transcription antitermination</keyword>
<dbReference type="Proteomes" id="UP000075324">
    <property type="component" value="Unassembled WGS sequence"/>
</dbReference>
<name>A0A150MMI7_9BACL</name>
<dbReference type="PANTHER" id="PTHR11078">
    <property type="entry name" value="N UTILIZATION SUBSTANCE PROTEIN B-RELATED"/>
    <property type="match status" value="1"/>
</dbReference>
<sequence>MKRHEAREKALQALFQVDVGHIPPEEALQNVTGDKEVDPFLRQLVMGVTEHQEEIDALLRANLEKWRLERVANVDRAILRMATYEMKYVDDVPVKVSLDEAVELAKKFGDTKSGSFVNGVLSKVKDALHIQE</sequence>
<dbReference type="SUPFAM" id="SSF48013">
    <property type="entry name" value="NusB-like"/>
    <property type="match status" value="1"/>
</dbReference>
<protein>
    <recommendedName>
        <fullName evidence="6">Transcription antitermination protein NusB</fullName>
    </recommendedName>
    <alternativeName>
        <fullName evidence="6">Antitermination factor NusB</fullName>
    </alternativeName>
</protein>
<dbReference type="InterPro" id="IPR035926">
    <property type="entry name" value="NusB-like_sf"/>
</dbReference>
<dbReference type="Pfam" id="PF01029">
    <property type="entry name" value="NusB"/>
    <property type="match status" value="1"/>
</dbReference>
<dbReference type="GO" id="GO:0006353">
    <property type="term" value="P:DNA-templated transcription termination"/>
    <property type="evidence" value="ECO:0007669"/>
    <property type="project" value="UniProtKB-UniRule"/>
</dbReference>
<dbReference type="EMBL" id="LQYW01000132">
    <property type="protein sequence ID" value="KYD25691.1"/>
    <property type="molecule type" value="Genomic_DNA"/>
</dbReference>
<comment type="similarity">
    <text evidence="1 6">Belongs to the NusB family.</text>
</comment>
<gene>
    <name evidence="6" type="primary">nusB</name>
    <name evidence="8" type="ORF">B4110_2512</name>
</gene>
<comment type="caution">
    <text evidence="8">The sequence shown here is derived from an EMBL/GenBank/DDBJ whole genome shotgun (WGS) entry which is preliminary data.</text>
</comment>
<dbReference type="CDD" id="cd00619">
    <property type="entry name" value="Terminator_NusB"/>
    <property type="match status" value="1"/>
</dbReference>
<evidence type="ECO:0000256" key="4">
    <source>
        <dbReference type="ARBA" id="ARBA00023015"/>
    </source>
</evidence>
<dbReference type="HAMAP" id="MF_00073">
    <property type="entry name" value="NusB"/>
    <property type="match status" value="1"/>
</dbReference>
<dbReference type="InterPro" id="IPR011605">
    <property type="entry name" value="NusB_fam"/>
</dbReference>
<dbReference type="InterPro" id="IPR006027">
    <property type="entry name" value="NusB_RsmB_TIM44"/>
</dbReference>
<evidence type="ECO:0000256" key="2">
    <source>
        <dbReference type="ARBA" id="ARBA00022814"/>
    </source>
</evidence>
<proteinExistence type="inferred from homology"/>
<reference evidence="8 9" key="1">
    <citation type="submission" date="2016-01" db="EMBL/GenBank/DDBJ databases">
        <title>Draft Genome Sequences of Seven Thermophilic Sporeformers Isolated from Foods.</title>
        <authorList>
            <person name="Berendsen E.M."/>
            <person name="Wells-Bennik M.H."/>
            <person name="Krawcyk A.O."/>
            <person name="De Jong A."/>
            <person name="Holsappel S."/>
            <person name="Eijlander R.T."/>
            <person name="Kuipers O.P."/>
        </authorList>
    </citation>
    <scope>NUCLEOTIDE SEQUENCE [LARGE SCALE GENOMIC DNA]</scope>
    <source>
        <strain evidence="8 9">B4110</strain>
    </source>
</reference>
<dbReference type="GO" id="GO:0003723">
    <property type="term" value="F:RNA binding"/>
    <property type="evidence" value="ECO:0007669"/>
    <property type="project" value="UniProtKB-UniRule"/>
</dbReference>